<reference evidence="1 2" key="1">
    <citation type="journal article" date="2016" name="Genome Announc.">
        <title>Draft Genome Sequence of the Thermotolerant Cyanobacterium Desertifilum sp. IPPAS B-1220.</title>
        <authorList>
            <person name="Mironov K.S."/>
            <person name="Sinetova M.A."/>
            <person name="Bolatkhan K."/>
            <person name="Zayadan B.K."/>
            <person name="Ustinova V.V."/>
            <person name="Kupriyanova E.V."/>
            <person name="Skrypnik A.N."/>
            <person name="Gogoleva N.E."/>
            <person name="Gogolev Y.V."/>
            <person name="Los D.A."/>
        </authorList>
    </citation>
    <scope>NUCLEOTIDE SEQUENCE [LARGE SCALE GENOMIC DNA]</scope>
    <source>
        <strain evidence="1 2">IPPAS B-1220</strain>
    </source>
</reference>
<evidence type="ECO:0000313" key="1">
    <source>
        <dbReference type="EMBL" id="XPM63390.1"/>
    </source>
</evidence>
<name>A0ACD5GRJ2_9CYAN</name>
<dbReference type="Proteomes" id="UP000095472">
    <property type="component" value="Chromosome"/>
</dbReference>
<keyword evidence="2" id="KW-1185">Reference proteome</keyword>
<gene>
    <name evidence="1" type="ORF">BH720_029375</name>
</gene>
<proteinExistence type="predicted"/>
<accession>A0ACD5GRJ2</accession>
<protein>
    <submittedName>
        <fullName evidence="1">TolB family protein</fullName>
    </submittedName>
</protein>
<evidence type="ECO:0000313" key="2">
    <source>
        <dbReference type="Proteomes" id="UP000095472"/>
    </source>
</evidence>
<sequence>MDADGSNPINLTNNRASDRFPEWSPDGRFIAFTTDRDGDREIYVMNADGSNPINLTNNPEDDIHPAWSPDGYFIAFSSTRNGIAEIFTLDLETGELFRLSNHPGRDAELRLVARWQQNRLPFQPRRQL</sequence>
<dbReference type="EMBL" id="CP182909">
    <property type="protein sequence ID" value="XPM63390.1"/>
    <property type="molecule type" value="Genomic_DNA"/>
</dbReference>
<organism evidence="1 2">
    <name type="scientific">Desertifilum tharense IPPAS B-1220</name>
    <dbReference type="NCBI Taxonomy" id="1781255"/>
    <lineage>
        <taxon>Bacteria</taxon>
        <taxon>Bacillati</taxon>
        <taxon>Cyanobacteriota</taxon>
        <taxon>Cyanophyceae</taxon>
        <taxon>Desertifilales</taxon>
        <taxon>Desertifilaceae</taxon>
        <taxon>Desertifilum</taxon>
    </lineage>
</organism>